<protein>
    <recommendedName>
        <fullName evidence="7">Glycosyltransferase subfamily 4-like N-terminal domain-containing protein</fullName>
    </recommendedName>
</protein>
<keyword evidence="2" id="KW-0808">Transferase</keyword>
<dbReference type="SUPFAM" id="SSF53756">
    <property type="entry name" value="UDP-Glycosyltransferase/glycogen phosphorylase"/>
    <property type="match status" value="1"/>
</dbReference>
<dbReference type="InterPro" id="IPR001296">
    <property type="entry name" value="Glyco_trans_1"/>
</dbReference>
<feature type="domain" description="Glycosyltransferase subfamily 4-like N-terminal" evidence="4">
    <location>
        <begin position="14"/>
        <end position="172"/>
    </location>
</feature>
<evidence type="ECO:0000256" key="1">
    <source>
        <dbReference type="ARBA" id="ARBA00022676"/>
    </source>
</evidence>
<gene>
    <name evidence="5" type="ORF">A3F27_00580</name>
</gene>
<organism evidence="5 6">
    <name type="scientific">Candidatus Kaiserbacteria bacterium RIFCSPHIGHO2_12_FULL_53_13</name>
    <dbReference type="NCBI Taxonomy" id="1798502"/>
    <lineage>
        <taxon>Bacteria</taxon>
        <taxon>Candidatus Kaiseribacteriota</taxon>
    </lineage>
</organism>
<sequence length="354" mass="38966">MKTAIIINNLIACGAERLALDEMNEMHRRGIPVSLITLRPEKTGNTFMPLCELPITARHSIHFSSVADIRAWVRLVRLLRLEKYDTVITHLWFANTIGRIAARIASVKRILSFEHNVYDDVKSWKQFIADRILQRLSHRIIAVSDAVRTSLIAHGINARSIVVIPNGIDLKRYRKATPASINTGGKFSYLFAGRLIKQKAVDVLLAAFARLDDGLLLIAGDGIDRTALEKQASELGINERVRFLGVRDDIPALMKTADCFVLPSRWEGMGIVLIEALASGCPVIAADFSAARGVLKDGSTGLIVPVEDAAALSASMLKVASDPLLRRKLSDAGAKDAERFSIATHIDRLLEYIV</sequence>
<dbReference type="AlphaFoldDB" id="A0A1F6E9J3"/>
<dbReference type="EMBL" id="MFLP01000024">
    <property type="protein sequence ID" value="OGG70369.1"/>
    <property type="molecule type" value="Genomic_DNA"/>
</dbReference>
<dbReference type="CDD" id="cd03811">
    <property type="entry name" value="GT4_GT28_WabH-like"/>
    <property type="match status" value="1"/>
</dbReference>
<name>A0A1F6E9J3_9BACT</name>
<feature type="domain" description="Glycosyl transferase family 1" evidence="3">
    <location>
        <begin position="184"/>
        <end position="335"/>
    </location>
</feature>
<dbReference type="Pfam" id="PF00534">
    <property type="entry name" value="Glycos_transf_1"/>
    <property type="match status" value="1"/>
</dbReference>
<evidence type="ECO:0000256" key="2">
    <source>
        <dbReference type="ARBA" id="ARBA00022679"/>
    </source>
</evidence>
<evidence type="ECO:0000313" key="6">
    <source>
        <dbReference type="Proteomes" id="UP000176689"/>
    </source>
</evidence>
<comment type="caution">
    <text evidence="5">The sequence shown here is derived from an EMBL/GenBank/DDBJ whole genome shotgun (WGS) entry which is preliminary data.</text>
</comment>
<evidence type="ECO:0000313" key="5">
    <source>
        <dbReference type="EMBL" id="OGG70369.1"/>
    </source>
</evidence>
<dbReference type="Pfam" id="PF13439">
    <property type="entry name" value="Glyco_transf_4"/>
    <property type="match status" value="1"/>
</dbReference>
<reference evidence="5 6" key="1">
    <citation type="journal article" date="2016" name="Nat. Commun.">
        <title>Thousands of microbial genomes shed light on interconnected biogeochemical processes in an aquifer system.</title>
        <authorList>
            <person name="Anantharaman K."/>
            <person name="Brown C.T."/>
            <person name="Hug L.A."/>
            <person name="Sharon I."/>
            <person name="Castelle C.J."/>
            <person name="Probst A.J."/>
            <person name="Thomas B.C."/>
            <person name="Singh A."/>
            <person name="Wilkins M.J."/>
            <person name="Karaoz U."/>
            <person name="Brodie E.L."/>
            <person name="Williams K.H."/>
            <person name="Hubbard S.S."/>
            <person name="Banfield J.F."/>
        </authorList>
    </citation>
    <scope>NUCLEOTIDE SEQUENCE [LARGE SCALE GENOMIC DNA]</scope>
</reference>
<evidence type="ECO:0000259" key="4">
    <source>
        <dbReference type="Pfam" id="PF13439"/>
    </source>
</evidence>
<dbReference type="InterPro" id="IPR028098">
    <property type="entry name" value="Glyco_trans_4-like_N"/>
</dbReference>
<evidence type="ECO:0000259" key="3">
    <source>
        <dbReference type="Pfam" id="PF00534"/>
    </source>
</evidence>
<dbReference type="PANTHER" id="PTHR12526:SF510">
    <property type="entry name" value="D-INOSITOL 3-PHOSPHATE GLYCOSYLTRANSFERASE"/>
    <property type="match status" value="1"/>
</dbReference>
<dbReference type="PANTHER" id="PTHR12526">
    <property type="entry name" value="GLYCOSYLTRANSFERASE"/>
    <property type="match status" value="1"/>
</dbReference>
<proteinExistence type="predicted"/>
<dbReference type="Proteomes" id="UP000176689">
    <property type="component" value="Unassembled WGS sequence"/>
</dbReference>
<keyword evidence="1" id="KW-0328">Glycosyltransferase</keyword>
<dbReference type="GO" id="GO:0016757">
    <property type="term" value="F:glycosyltransferase activity"/>
    <property type="evidence" value="ECO:0007669"/>
    <property type="project" value="UniProtKB-KW"/>
</dbReference>
<accession>A0A1F6E9J3</accession>
<dbReference type="Gene3D" id="3.40.50.2000">
    <property type="entry name" value="Glycogen Phosphorylase B"/>
    <property type="match status" value="2"/>
</dbReference>
<evidence type="ECO:0008006" key="7">
    <source>
        <dbReference type="Google" id="ProtNLM"/>
    </source>
</evidence>